<dbReference type="Proteomes" id="UP000323317">
    <property type="component" value="Unassembled WGS sequence"/>
</dbReference>
<dbReference type="RefSeq" id="WP_148947104.1">
    <property type="nucleotide sequence ID" value="NZ_JBNIKK010000002.1"/>
</dbReference>
<dbReference type="AlphaFoldDB" id="A0A5D4KC33"/>
<feature type="transmembrane region" description="Helical" evidence="1">
    <location>
        <begin position="86"/>
        <end position="103"/>
    </location>
</feature>
<accession>A0A5D4KC33</accession>
<organism evidence="2 3">
    <name type="scientific">Rossellomorea vietnamensis</name>
    <dbReference type="NCBI Taxonomy" id="218284"/>
    <lineage>
        <taxon>Bacteria</taxon>
        <taxon>Bacillati</taxon>
        <taxon>Bacillota</taxon>
        <taxon>Bacilli</taxon>
        <taxon>Bacillales</taxon>
        <taxon>Bacillaceae</taxon>
        <taxon>Rossellomorea</taxon>
    </lineage>
</organism>
<protein>
    <recommendedName>
        <fullName evidence="4">Intracellular septation protein A</fullName>
    </recommendedName>
</protein>
<proteinExistence type="predicted"/>
<keyword evidence="1" id="KW-0812">Transmembrane</keyword>
<dbReference type="NCBIfam" id="NF041646">
    <property type="entry name" value="VC0807_fam"/>
    <property type="match status" value="1"/>
</dbReference>
<feature type="transmembrane region" description="Helical" evidence="1">
    <location>
        <begin position="173"/>
        <end position="194"/>
    </location>
</feature>
<evidence type="ECO:0000313" key="2">
    <source>
        <dbReference type="EMBL" id="TYR74878.1"/>
    </source>
</evidence>
<name>A0A5D4KC33_9BACI</name>
<feature type="transmembrane region" description="Helical" evidence="1">
    <location>
        <begin position="31"/>
        <end position="50"/>
    </location>
</feature>
<keyword evidence="1" id="KW-0472">Membrane</keyword>
<feature type="transmembrane region" description="Helical" evidence="1">
    <location>
        <begin position="57"/>
        <end position="80"/>
    </location>
</feature>
<keyword evidence="1" id="KW-1133">Transmembrane helix</keyword>
<gene>
    <name evidence="2" type="ORF">FZC79_12260</name>
</gene>
<sequence length="214" mass="24607">MKKNIVLLDLIFYAALPLLFWNFLRDVTGDYYAMLLSSVPAILYTIYRFWEMKRVNIFGIYIISTLVIGTLVEVLAGSAIQLLWNNVYFSISMSLFFLITILLKKPITLYFGLDFAELQGYDRQFSKKLYEQSRIFRVFQCITFVFALRSGVLAGVNAWLITEYGVEAFDKGILLKQAFSWIMTGVTVAGFLYIGKMIKDSPDLIEKVKNDLSL</sequence>
<feature type="transmembrane region" description="Helical" evidence="1">
    <location>
        <begin position="7"/>
        <end position="25"/>
    </location>
</feature>
<comment type="caution">
    <text evidence="2">The sequence shown here is derived from an EMBL/GenBank/DDBJ whole genome shotgun (WGS) entry which is preliminary data.</text>
</comment>
<evidence type="ECO:0000313" key="3">
    <source>
        <dbReference type="Proteomes" id="UP000323317"/>
    </source>
</evidence>
<evidence type="ECO:0000256" key="1">
    <source>
        <dbReference type="SAM" id="Phobius"/>
    </source>
</evidence>
<reference evidence="2 3" key="1">
    <citation type="submission" date="2019-08" db="EMBL/GenBank/DDBJ databases">
        <title>Bacillus genomes from the desert of Cuatro Cienegas, Coahuila.</title>
        <authorList>
            <person name="Olmedo-Alvarez G."/>
        </authorList>
    </citation>
    <scope>NUCLEOTIDE SEQUENCE [LARGE SCALE GENOMIC DNA]</scope>
    <source>
        <strain evidence="2 3">CH40_1T</strain>
    </source>
</reference>
<evidence type="ECO:0008006" key="4">
    <source>
        <dbReference type="Google" id="ProtNLM"/>
    </source>
</evidence>
<feature type="transmembrane region" description="Helical" evidence="1">
    <location>
        <begin position="135"/>
        <end position="161"/>
    </location>
</feature>
<dbReference type="EMBL" id="VTEH01000009">
    <property type="protein sequence ID" value="TYR74878.1"/>
    <property type="molecule type" value="Genomic_DNA"/>
</dbReference>